<dbReference type="EMBL" id="JAQHRD010000003">
    <property type="protein sequence ID" value="KAJ6442564.1"/>
    <property type="molecule type" value="Genomic_DNA"/>
</dbReference>
<feature type="region of interest" description="Disordered" evidence="5">
    <location>
        <begin position="273"/>
        <end position="408"/>
    </location>
</feature>
<feature type="compositionally biased region" description="Pro residues" evidence="5">
    <location>
        <begin position="300"/>
        <end position="316"/>
    </location>
</feature>
<evidence type="ECO:0000256" key="3">
    <source>
        <dbReference type="ARBA" id="ARBA00022989"/>
    </source>
</evidence>
<evidence type="ECO:0000256" key="2">
    <source>
        <dbReference type="ARBA" id="ARBA00022692"/>
    </source>
</evidence>
<feature type="compositionally biased region" description="Basic and acidic residues" evidence="5">
    <location>
        <begin position="398"/>
        <end position="408"/>
    </location>
</feature>
<evidence type="ECO:0000256" key="6">
    <source>
        <dbReference type="SAM" id="Phobius"/>
    </source>
</evidence>
<keyword evidence="3 6" id="KW-1133">Transmembrane helix</keyword>
<evidence type="ECO:0000256" key="1">
    <source>
        <dbReference type="ARBA" id="ARBA00004167"/>
    </source>
</evidence>
<proteinExistence type="predicted"/>
<dbReference type="PANTHER" id="PTHR15549:SF26">
    <property type="entry name" value="AXIAL BUDDING PATTERN PROTEIN 2-RELATED"/>
    <property type="match status" value="1"/>
</dbReference>
<name>A0AB34FUJ8_9HYPO</name>
<dbReference type="PANTHER" id="PTHR15549">
    <property type="entry name" value="PAIRED IMMUNOGLOBULIN-LIKE TYPE 2 RECEPTOR"/>
    <property type="match status" value="1"/>
</dbReference>
<gene>
    <name evidence="7" type="ORF">O9K51_03739</name>
</gene>
<protein>
    <submittedName>
        <fullName evidence="7">Uncharacterized protein</fullName>
    </submittedName>
</protein>
<sequence>MAPPISPAMGQARLTRLLRLWTDSRLLGLWLGRSSRELETTAAVEQVEQAKTPAASMRPSPMRALLLSGAAAAAVVADALAGAANVVDADVGAKTYEKVVIVVDQLRLESKFSPSRSNDSAVLDARDVLLSGRQQDESYCEAGNHCYIVAALGSKPVCCTDSACTAHVVNGVTTYASTRSTTQTFTSSSQAPDPTTSSLGPPVTSPMTTSLSDTVTSSSSSSSSSSTSPVPPPGPANDSGTPVGAIVGGVIGGVGAIALGALAVFLFLRRRSNGDKHQPPPPPPPPPMGYVPPAVYQTPAPAPAPNHAPYGAPPAAPGADGRASYYPPADKGPVYYTTPPPVSPHQSYAHDPRSSGPTSPGGVSSMSGSAGFASPPPGYKQAPARRPVVHEAPVQTSENHRGQMHELS</sequence>
<feature type="compositionally biased region" description="Pro residues" evidence="5">
    <location>
        <begin position="279"/>
        <end position="290"/>
    </location>
</feature>
<dbReference type="GO" id="GO:0016020">
    <property type="term" value="C:membrane"/>
    <property type="evidence" value="ECO:0007669"/>
    <property type="project" value="UniProtKB-SubCell"/>
</dbReference>
<feature type="transmembrane region" description="Helical" evidence="6">
    <location>
        <begin position="243"/>
        <end position="268"/>
    </location>
</feature>
<keyword evidence="2 6" id="KW-0812">Transmembrane</keyword>
<comment type="caution">
    <text evidence="7">The sequence shown here is derived from an EMBL/GenBank/DDBJ whole genome shotgun (WGS) entry which is preliminary data.</text>
</comment>
<accession>A0AB34FUJ8</accession>
<dbReference type="AlphaFoldDB" id="A0AB34FUJ8"/>
<organism evidence="7 8">
    <name type="scientific">Purpureocillium lavendulum</name>
    <dbReference type="NCBI Taxonomy" id="1247861"/>
    <lineage>
        <taxon>Eukaryota</taxon>
        <taxon>Fungi</taxon>
        <taxon>Dikarya</taxon>
        <taxon>Ascomycota</taxon>
        <taxon>Pezizomycotina</taxon>
        <taxon>Sordariomycetes</taxon>
        <taxon>Hypocreomycetidae</taxon>
        <taxon>Hypocreales</taxon>
        <taxon>Ophiocordycipitaceae</taxon>
        <taxon>Purpureocillium</taxon>
    </lineage>
</organism>
<evidence type="ECO:0000256" key="5">
    <source>
        <dbReference type="SAM" id="MobiDB-lite"/>
    </source>
</evidence>
<keyword evidence="8" id="KW-1185">Reference proteome</keyword>
<evidence type="ECO:0000313" key="8">
    <source>
        <dbReference type="Proteomes" id="UP001163105"/>
    </source>
</evidence>
<evidence type="ECO:0000313" key="7">
    <source>
        <dbReference type="EMBL" id="KAJ6442564.1"/>
    </source>
</evidence>
<feature type="region of interest" description="Disordered" evidence="5">
    <location>
        <begin position="183"/>
        <end position="240"/>
    </location>
</feature>
<dbReference type="Proteomes" id="UP001163105">
    <property type="component" value="Unassembled WGS sequence"/>
</dbReference>
<keyword evidence="4 6" id="KW-0472">Membrane</keyword>
<feature type="compositionally biased region" description="Low complexity" evidence="5">
    <location>
        <begin position="208"/>
        <end position="228"/>
    </location>
</feature>
<feature type="compositionally biased region" description="Polar residues" evidence="5">
    <location>
        <begin position="190"/>
        <end position="199"/>
    </location>
</feature>
<dbReference type="GO" id="GO:0071944">
    <property type="term" value="C:cell periphery"/>
    <property type="evidence" value="ECO:0007669"/>
    <property type="project" value="UniProtKB-ARBA"/>
</dbReference>
<reference evidence="7" key="1">
    <citation type="submission" date="2023-01" db="EMBL/GenBank/DDBJ databases">
        <title>The growth and conidiation of Purpureocillium lavendulum are regulated by nitrogen source and histone H3K14 acetylation.</title>
        <authorList>
            <person name="Tang P."/>
            <person name="Han J."/>
            <person name="Zhang C."/>
            <person name="Tang P."/>
            <person name="Qi F."/>
            <person name="Zhang K."/>
            <person name="Liang L."/>
        </authorList>
    </citation>
    <scope>NUCLEOTIDE SEQUENCE</scope>
    <source>
        <strain evidence="7">YMF1.00683</strain>
    </source>
</reference>
<evidence type="ECO:0000256" key="4">
    <source>
        <dbReference type="ARBA" id="ARBA00023136"/>
    </source>
</evidence>
<comment type="subcellular location">
    <subcellularLocation>
        <location evidence="1">Membrane</location>
        <topology evidence="1">Single-pass membrane protein</topology>
    </subcellularLocation>
</comment>
<dbReference type="InterPro" id="IPR051694">
    <property type="entry name" value="Immunoregulatory_rcpt-like"/>
</dbReference>
<feature type="compositionally biased region" description="Low complexity" evidence="5">
    <location>
        <begin position="354"/>
        <end position="373"/>
    </location>
</feature>